<protein>
    <submittedName>
        <fullName evidence="1">Uncharacterized protein</fullName>
    </submittedName>
</protein>
<proteinExistence type="predicted"/>
<evidence type="ECO:0000313" key="1">
    <source>
        <dbReference type="EMBL" id="KAG7598290.1"/>
    </source>
</evidence>
<organism evidence="1 2">
    <name type="scientific">Arabidopsis suecica</name>
    <name type="common">Swedish thale-cress</name>
    <name type="synonym">Cardaminopsis suecica</name>
    <dbReference type="NCBI Taxonomy" id="45249"/>
    <lineage>
        <taxon>Eukaryota</taxon>
        <taxon>Viridiplantae</taxon>
        <taxon>Streptophyta</taxon>
        <taxon>Embryophyta</taxon>
        <taxon>Tracheophyta</taxon>
        <taxon>Spermatophyta</taxon>
        <taxon>Magnoliopsida</taxon>
        <taxon>eudicotyledons</taxon>
        <taxon>Gunneridae</taxon>
        <taxon>Pentapetalae</taxon>
        <taxon>rosids</taxon>
        <taxon>malvids</taxon>
        <taxon>Brassicales</taxon>
        <taxon>Brassicaceae</taxon>
        <taxon>Camelineae</taxon>
        <taxon>Arabidopsis</taxon>
    </lineage>
</organism>
<name>A0A8T2CJE5_ARASU</name>
<dbReference type="EMBL" id="JAEFBJ010000006">
    <property type="protein sequence ID" value="KAG7598290.1"/>
    <property type="molecule type" value="Genomic_DNA"/>
</dbReference>
<dbReference type="Proteomes" id="UP000694251">
    <property type="component" value="Chromosome 6"/>
</dbReference>
<gene>
    <name evidence="1" type="ORF">ISN44_As06g025720</name>
</gene>
<accession>A0A8T2CJE5</accession>
<reference evidence="1 2" key="1">
    <citation type="submission" date="2020-12" db="EMBL/GenBank/DDBJ databases">
        <title>Concerted genomic and epigenomic changes stabilize Arabidopsis allopolyploids.</title>
        <authorList>
            <person name="Chen Z."/>
        </authorList>
    </citation>
    <scope>NUCLEOTIDE SEQUENCE [LARGE SCALE GENOMIC DNA]</scope>
    <source>
        <strain evidence="1">As9502</strain>
        <tissue evidence="1">Leaf</tissue>
    </source>
</reference>
<dbReference type="AlphaFoldDB" id="A0A8T2CJE5"/>
<evidence type="ECO:0000313" key="2">
    <source>
        <dbReference type="Proteomes" id="UP000694251"/>
    </source>
</evidence>
<keyword evidence="2" id="KW-1185">Reference proteome</keyword>
<comment type="caution">
    <text evidence="1">The sequence shown here is derived from an EMBL/GenBank/DDBJ whole genome shotgun (WGS) entry which is preliminary data.</text>
</comment>
<sequence>MNLKSSKKVVPKNIGDTFHHQMSSSMQRELFVRWVFSCIKMCMEARHIYEGGRSEVVYKVNERMIKKVSV</sequence>